<name>A0AAV4MVB9_CAEEX</name>
<comment type="caution">
    <text evidence="1">The sequence shown here is derived from an EMBL/GenBank/DDBJ whole genome shotgun (WGS) entry which is preliminary data.</text>
</comment>
<gene>
    <name evidence="1" type="ORF">CEXT_77111</name>
</gene>
<evidence type="ECO:0000313" key="1">
    <source>
        <dbReference type="EMBL" id="GIX75755.1"/>
    </source>
</evidence>
<sequence>MLITKRNDTEGNLLSNSERVTVVEYLRHLSEAEILFLPPESHCAVDFASGPIRHPGDACRSRRNDKKINLLSNTERVTVLQYRRHLSGAGIPSSLDPVGICKLPYYLVMIMMNARASAWGFF</sequence>
<keyword evidence="2" id="KW-1185">Reference proteome</keyword>
<protein>
    <submittedName>
        <fullName evidence="1">Uncharacterized protein</fullName>
    </submittedName>
</protein>
<evidence type="ECO:0000313" key="2">
    <source>
        <dbReference type="Proteomes" id="UP001054945"/>
    </source>
</evidence>
<dbReference type="AlphaFoldDB" id="A0AAV4MVB9"/>
<accession>A0AAV4MVB9</accession>
<organism evidence="1 2">
    <name type="scientific">Caerostris extrusa</name>
    <name type="common">Bark spider</name>
    <name type="synonym">Caerostris bankana</name>
    <dbReference type="NCBI Taxonomy" id="172846"/>
    <lineage>
        <taxon>Eukaryota</taxon>
        <taxon>Metazoa</taxon>
        <taxon>Ecdysozoa</taxon>
        <taxon>Arthropoda</taxon>
        <taxon>Chelicerata</taxon>
        <taxon>Arachnida</taxon>
        <taxon>Araneae</taxon>
        <taxon>Araneomorphae</taxon>
        <taxon>Entelegynae</taxon>
        <taxon>Araneoidea</taxon>
        <taxon>Araneidae</taxon>
        <taxon>Caerostris</taxon>
    </lineage>
</organism>
<dbReference type="Proteomes" id="UP001054945">
    <property type="component" value="Unassembled WGS sequence"/>
</dbReference>
<proteinExistence type="predicted"/>
<dbReference type="EMBL" id="BPLR01020195">
    <property type="protein sequence ID" value="GIX75755.1"/>
    <property type="molecule type" value="Genomic_DNA"/>
</dbReference>
<reference evidence="1 2" key="1">
    <citation type="submission" date="2021-06" db="EMBL/GenBank/DDBJ databases">
        <title>Caerostris extrusa draft genome.</title>
        <authorList>
            <person name="Kono N."/>
            <person name="Arakawa K."/>
        </authorList>
    </citation>
    <scope>NUCLEOTIDE SEQUENCE [LARGE SCALE GENOMIC DNA]</scope>
</reference>